<feature type="transmembrane region" description="Helical" evidence="6">
    <location>
        <begin position="278"/>
        <end position="301"/>
    </location>
</feature>
<dbReference type="RefSeq" id="XP_042559012.1">
    <property type="nucleotide sequence ID" value="XM_042703078.1"/>
</dbReference>
<organism evidence="10 11">
    <name type="scientific">Clupea harengus</name>
    <name type="common">Atlantic herring</name>
    <dbReference type="NCBI Taxonomy" id="7950"/>
    <lineage>
        <taxon>Eukaryota</taxon>
        <taxon>Metazoa</taxon>
        <taxon>Chordata</taxon>
        <taxon>Craniata</taxon>
        <taxon>Vertebrata</taxon>
        <taxon>Euteleostomi</taxon>
        <taxon>Actinopterygii</taxon>
        <taxon>Neopterygii</taxon>
        <taxon>Teleostei</taxon>
        <taxon>Clupei</taxon>
        <taxon>Clupeiformes</taxon>
        <taxon>Clupeoidei</taxon>
        <taxon>Clupeidae</taxon>
        <taxon>Clupea</taxon>
    </lineage>
</organism>
<keyword evidence="5" id="KW-0393">Immunoglobulin domain</keyword>
<dbReference type="InterPro" id="IPR015621">
    <property type="entry name" value="IL-1_rcpt_fam"/>
</dbReference>
<dbReference type="CTD" id="8808"/>
<dbReference type="InterPro" id="IPR003599">
    <property type="entry name" value="Ig_sub"/>
</dbReference>
<keyword evidence="4" id="KW-0325">Glycoprotein</keyword>
<keyword evidence="1" id="KW-0378">Hydrolase</keyword>
<evidence type="ECO:0000256" key="2">
    <source>
        <dbReference type="ARBA" id="ARBA00023027"/>
    </source>
</evidence>
<dbReference type="InterPro" id="IPR000157">
    <property type="entry name" value="TIR_dom"/>
</dbReference>
<keyword evidence="7" id="KW-0732">Signal</keyword>
<gene>
    <name evidence="11" type="primary">LOC105909647</name>
</gene>
<keyword evidence="6" id="KW-1133">Transmembrane helix</keyword>
<evidence type="ECO:0000259" key="8">
    <source>
        <dbReference type="PROSITE" id="PS50104"/>
    </source>
</evidence>
<dbReference type="GO" id="GO:0007165">
    <property type="term" value="P:signal transduction"/>
    <property type="evidence" value="ECO:0007669"/>
    <property type="project" value="InterPro"/>
</dbReference>
<dbReference type="Proteomes" id="UP000515152">
    <property type="component" value="Chromosome 2"/>
</dbReference>
<keyword evidence="6" id="KW-0812">Transmembrane</keyword>
<evidence type="ECO:0000259" key="9">
    <source>
        <dbReference type="PROSITE" id="PS50835"/>
    </source>
</evidence>
<feature type="domain" description="Ig-like" evidence="9">
    <location>
        <begin position="124"/>
        <end position="205"/>
    </location>
</feature>
<dbReference type="PANTHER" id="PTHR11890:SF26">
    <property type="entry name" value="INTERLEUKIN-1 RECEPTOR TYPE 1"/>
    <property type="match status" value="1"/>
</dbReference>
<feature type="transmembrane region" description="Helical" evidence="6">
    <location>
        <begin position="243"/>
        <end position="266"/>
    </location>
</feature>
<feature type="domain" description="TIR" evidence="8">
    <location>
        <begin position="325"/>
        <end position="518"/>
    </location>
</feature>
<dbReference type="PANTHER" id="PTHR11890">
    <property type="entry name" value="INTERLEUKIN-1 RECEPTOR FAMILY MEMBER"/>
    <property type="match status" value="1"/>
</dbReference>
<reference evidence="11" key="1">
    <citation type="submission" date="2025-08" db="UniProtKB">
        <authorList>
            <consortium name="RefSeq"/>
        </authorList>
    </citation>
    <scope>IDENTIFICATION</scope>
</reference>
<keyword evidence="11" id="KW-0675">Receptor</keyword>
<dbReference type="InterPro" id="IPR007110">
    <property type="entry name" value="Ig-like_dom"/>
</dbReference>
<evidence type="ECO:0000313" key="11">
    <source>
        <dbReference type="RefSeq" id="XP_042559012.1"/>
    </source>
</evidence>
<feature type="chain" id="PRO_5035470142" evidence="7">
    <location>
        <begin position="26"/>
        <end position="532"/>
    </location>
</feature>
<evidence type="ECO:0000313" key="10">
    <source>
        <dbReference type="Proteomes" id="UP000515152"/>
    </source>
</evidence>
<keyword evidence="10" id="KW-1185">Reference proteome</keyword>
<accession>A0A8M1K5M5</accession>
<evidence type="ECO:0000256" key="5">
    <source>
        <dbReference type="ARBA" id="ARBA00023319"/>
    </source>
</evidence>
<evidence type="ECO:0000256" key="6">
    <source>
        <dbReference type="SAM" id="Phobius"/>
    </source>
</evidence>
<evidence type="ECO:0000256" key="4">
    <source>
        <dbReference type="ARBA" id="ARBA00023180"/>
    </source>
</evidence>
<keyword evidence="2" id="KW-0520">NAD</keyword>
<dbReference type="Pfam" id="PF01582">
    <property type="entry name" value="TIR"/>
    <property type="match status" value="1"/>
</dbReference>
<dbReference type="GeneID" id="105909647"/>
<proteinExistence type="predicted"/>
<feature type="signal peptide" evidence="7">
    <location>
        <begin position="1"/>
        <end position="25"/>
    </location>
</feature>
<dbReference type="PROSITE" id="PS50835">
    <property type="entry name" value="IG_LIKE"/>
    <property type="match status" value="1"/>
</dbReference>
<dbReference type="OrthoDB" id="9940746at2759"/>
<dbReference type="SMART" id="SM00409">
    <property type="entry name" value="IG"/>
    <property type="match status" value="2"/>
</dbReference>
<evidence type="ECO:0000256" key="1">
    <source>
        <dbReference type="ARBA" id="ARBA00022801"/>
    </source>
</evidence>
<dbReference type="AlphaFoldDB" id="A0A8M1K5M5"/>
<name>A0A8M1K5M5_CLUHA</name>
<dbReference type="GO" id="GO:0016787">
    <property type="term" value="F:hydrolase activity"/>
    <property type="evidence" value="ECO:0007669"/>
    <property type="project" value="UniProtKB-KW"/>
</dbReference>
<evidence type="ECO:0000256" key="3">
    <source>
        <dbReference type="ARBA" id="ARBA00023157"/>
    </source>
</evidence>
<evidence type="ECO:0000256" key="7">
    <source>
        <dbReference type="SAM" id="SignalP"/>
    </source>
</evidence>
<keyword evidence="6" id="KW-0472">Membrane</keyword>
<protein>
    <submittedName>
        <fullName evidence="11">Interleukin-1 receptor type 1</fullName>
    </submittedName>
</protein>
<dbReference type="KEGG" id="char:105909647"/>
<dbReference type="Pfam" id="PF13895">
    <property type="entry name" value="Ig_2"/>
    <property type="match status" value="1"/>
</dbReference>
<keyword evidence="3" id="KW-1015">Disulfide bond</keyword>
<dbReference type="PROSITE" id="PS50104">
    <property type="entry name" value="TIR"/>
    <property type="match status" value="1"/>
</dbReference>
<sequence>MAWRRLNVCVGLLLLLLAEPPKAKGDAAPTFQPATLPTSTHTPEKYYACVGHVMVLPCDDAEGQNVTWRREKAPPLGVDGGGVRVMDGALWFLPANSSHSGVYVCKWSDGVQRVMLRVDSGVCPEKTRDRYLDLSADVGRLNCKQDHIFKSDPQAHITWLKDCEPLNSFERTLHIFNVSRQDGGRYTCLLHFSLEGQNYTSASTTEVHIGKHDSEPPSKPQVIGPRNETLVVELANHEMFYCVVGMAVFCGMLLVCVCVSVLIHQWGVVSLVSLANHAMFYCVVGMAVFCGMLLVCVYLCWRRRVDLVLLYRSLCPALHKQCDGKLYDAYVSYPSGNSVSMAMTFALRVLPEVLERNYGYKLFIRGRDDLPGEAVFDIIDEALAKSRRLIIVLDGTPMETHTLNVHAEIIPLTFTHTHGETTDTHTHRDTHTDTHTQCDPEQVCFERTLGQYDALVSSGLKVLIVQTGEEGSTLPPPLLLLTRSKRPLRWHTHSHTHSHSHSHTPSQQRFWKELRYRMPAPQKTVHQNSSAV</sequence>